<evidence type="ECO:0000313" key="2">
    <source>
        <dbReference type="EMBL" id="KAA6365533.1"/>
    </source>
</evidence>
<dbReference type="EMBL" id="SNRW01020361">
    <property type="protein sequence ID" value="KAA6365533.1"/>
    <property type="molecule type" value="Genomic_DNA"/>
</dbReference>
<feature type="compositionally biased region" description="Acidic residues" evidence="1">
    <location>
        <begin position="39"/>
        <end position="53"/>
    </location>
</feature>
<name>A0A5J4U5P5_9EUKA</name>
<evidence type="ECO:0000256" key="1">
    <source>
        <dbReference type="SAM" id="MobiDB-lite"/>
    </source>
</evidence>
<proteinExistence type="predicted"/>
<accession>A0A5J4U5P5</accession>
<feature type="non-terminal residue" evidence="2">
    <location>
        <position position="672"/>
    </location>
</feature>
<reference evidence="2 3" key="1">
    <citation type="submission" date="2019-03" db="EMBL/GenBank/DDBJ databases">
        <title>Single cell metagenomics reveals metabolic interactions within the superorganism composed of flagellate Streblomastix strix and complex community of Bacteroidetes bacteria on its surface.</title>
        <authorList>
            <person name="Treitli S.C."/>
            <person name="Kolisko M."/>
            <person name="Husnik F."/>
            <person name="Keeling P."/>
            <person name="Hampl V."/>
        </authorList>
    </citation>
    <scope>NUCLEOTIDE SEQUENCE [LARGE SCALE GENOMIC DNA]</scope>
    <source>
        <strain evidence="2">ST1C</strain>
    </source>
</reference>
<dbReference type="Proteomes" id="UP000324800">
    <property type="component" value="Unassembled WGS sequence"/>
</dbReference>
<feature type="compositionally biased region" description="Basic and acidic residues" evidence="1">
    <location>
        <begin position="1"/>
        <end position="28"/>
    </location>
</feature>
<dbReference type="AlphaFoldDB" id="A0A5J4U5P5"/>
<feature type="compositionally biased region" description="Low complexity" evidence="1">
    <location>
        <begin position="274"/>
        <end position="292"/>
    </location>
</feature>
<feature type="compositionally biased region" description="Basic and acidic residues" evidence="1">
    <location>
        <begin position="100"/>
        <end position="115"/>
    </location>
</feature>
<evidence type="ECO:0000313" key="3">
    <source>
        <dbReference type="Proteomes" id="UP000324800"/>
    </source>
</evidence>
<feature type="region of interest" description="Disordered" evidence="1">
    <location>
        <begin position="274"/>
        <end position="298"/>
    </location>
</feature>
<feature type="compositionally biased region" description="Low complexity" evidence="1">
    <location>
        <begin position="124"/>
        <end position="147"/>
    </location>
</feature>
<feature type="region of interest" description="Disordered" evidence="1">
    <location>
        <begin position="390"/>
        <end position="415"/>
    </location>
</feature>
<feature type="compositionally biased region" description="Acidic residues" evidence="1">
    <location>
        <begin position="401"/>
        <end position="411"/>
    </location>
</feature>
<comment type="caution">
    <text evidence="2">The sequence shown here is derived from an EMBL/GenBank/DDBJ whole genome shotgun (WGS) entry which is preliminary data.</text>
</comment>
<protein>
    <submittedName>
        <fullName evidence="2">Uncharacterized protein</fullName>
    </submittedName>
</protein>
<organism evidence="2 3">
    <name type="scientific">Streblomastix strix</name>
    <dbReference type="NCBI Taxonomy" id="222440"/>
    <lineage>
        <taxon>Eukaryota</taxon>
        <taxon>Metamonada</taxon>
        <taxon>Preaxostyla</taxon>
        <taxon>Oxymonadida</taxon>
        <taxon>Streblomastigidae</taxon>
        <taxon>Streblomastix</taxon>
    </lineage>
</organism>
<gene>
    <name evidence="2" type="ORF">EZS28_038940</name>
</gene>
<sequence>KNNINNEEKDNNEQERNDNKNMNNKEDGEVASVKSTADQPEDHDEDAEIDQDEIEQRLRRKKRAKQEDEGGFLEGRDDEDDDTEKARIRDKEKRKSSHLSMEDKDDTFIDQKGDTIEEGDGQQTSKGSKGSKTGGTATSKGSKTAGTDGEERERSRKEEKEYRYADDKDESDDIKIDLQEEDSDKEDMGGYILEDMSEEEEEEELRVLMLALTAIACASTQDENRQRFTGRAKLHRAVLPFIHISCGCIYGLETRRELVGERVGVYHTLLHPSVPNNSTSSSSGSSHASGASEKTNFQSGQTRAPHCLSFAKRSSVLQVVAGAFHALGCISWNLDDVREELLRNDDLLTHVRWAIENYVCNSSNAREDERFLADCTAIEEYEILRERMDKRHRGKKKEQGDEGSDPFQDDGDTNKQSENIMSQIQHQILPSQTTSLSSTSQSQQSPNWNHIHNHGLFYKHGCGALVERALLLLEGLIRNGGGLISVVLKTQNLLRRTVVLAGAQAAWGLVEREQRGQTRYLNSSQRKIKSSILNTVGSKEDRIKDRRSGRGRSAGRTLAIDPRSMHRNLLRKDRSRPHTRGLYVGSEEAEALVGAEEETLANVRMGSLCVLATIQHYGNLIERRILLGGKMGYVEALPFLLIPDSQRGGMMRMMTLRRQESGIRRKGRAHIS</sequence>
<feature type="non-terminal residue" evidence="2">
    <location>
        <position position="1"/>
    </location>
</feature>
<feature type="compositionally biased region" description="Basic and acidic residues" evidence="1">
    <location>
        <begin position="149"/>
        <end position="166"/>
    </location>
</feature>
<feature type="compositionally biased region" description="Basic and acidic residues" evidence="1">
    <location>
        <begin position="84"/>
        <end position="93"/>
    </location>
</feature>
<feature type="region of interest" description="Disordered" evidence="1">
    <location>
        <begin position="1"/>
        <end position="175"/>
    </location>
</feature>